<feature type="domain" description="YCII-related" evidence="2">
    <location>
        <begin position="20"/>
        <end position="106"/>
    </location>
</feature>
<evidence type="ECO:0000259" key="2">
    <source>
        <dbReference type="Pfam" id="PF03795"/>
    </source>
</evidence>
<dbReference type="PANTHER" id="PTHR37828">
    <property type="entry name" value="GSR2449 PROTEIN"/>
    <property type="match status" value="1"/>
</dbReference>
<dbReference type="Pfam" id="PF03795">
    <property type="entry name" value="YCII"/>
    <property type="match status" value="1"/>
</dbReference>
<accession>F8GV89</accession>
<protein>
    <recommendedName>
        <fullName evidence="2">YCII-related domain-containing protein</fullName>
    </recommendedName>
</protein>
<name>F8GV89_CUPNN</name>
<dbReference type="KEGG" id="cnc:CNE_BB1p11880"/>
<dbReference type="PANTHER" id="PTHR37828:SF1">
    <property type="entry name" value="YCII-RELATED DOMAIN-CONTAINING PROTEIN"/>
    <property type="match status" value="1"/>
</dbReference>
<proteinExistence type="inferred from homology"/>
<dbReference type="InterPro" id="IPR011008">
    <property type="entry name" value="Dimeric_a/b-barrel"/>
</dbReference>
<evidence type="ECO:0000313" key="5">
    <source>
        <dbReference type="Proteomes" id="UP000006798"/>
    </source>
</evidence>
<dbReference type="EMBL" id="CP002879">
    <property type="protein sequence ID" value="AEI82716.1"/>
    <property type="molecule type" value="Genomic_DNA"/>
</dbReference>
<reference evidence="3 5" key="1">
    <citation type="journal article" date="2011" name="J. Bacteriol.">
        <title>Complete genome sequence of the type strain Cupriavidus necator N-1.</title>
        <authorList>
            <person name="Poehlein A."/>
            <person name="Kusian B."/>
            <person name="Friedrich B."/>
            <person name="Daniel R."/>
            <person name="Bowien B."/>
        </authorList>
    </citation>
    <scope>NUCLEOTIDE SEQUENCE [LARGE SCALE GENOMIC DNA]</scope>
    <source>
        <strain evidence="5">ATCC 43291 / DSM 13513 / CCUG 52238 / LMG 8453 / N-1</strain>
        <strain evidence="3">N-1</strain>
        <plasmid evidence="3 5">pBB1</plasmid>
    </source>
</reference>
<gene>
    <name evidence="3" type="ordered locus">CNE_BB1p11880</name>
    <name evidence="4" type="ordered locus">CNE_BB1p13170</name>
</gene>
<dbReference type="HOGENOM" id="CLU_110355_4_0_4"/>
<evidence type="ECO:0000256" key="1">
    <source>
        <dbReference type="ARBA" id="ARBA00007689"/>
    </source>
</evidence>
<dbReference type="InterPro" id="IPR005545">
    <property type="entry name" value="YCII"/>
</dbReference>
<evidence type="ECO:0000313" key="3">
    <source>
        <dbReference type="EMBL" id="AEI82589.1"/>
    </source>
</evidence>
<dbReference type="GeneID" id="34312855"/>
<dbReference type="SUPFAM" id="SSF54909">
    <property type="entry name" value="Dimeric alpha+beta barrel"/>
    <property type="match status" value="1"/>
</dbReference>
<dbReference type="Gene3D" id="3.30.70.1060">
    <property type="entry name" value="Dimeric alpha+beta barrel"/>
    <property type="match status" value="1"/>
</dbReference>
<geneLocation type="plasmid" evidence="3 5">
    <name>pBB1</name>
</geneLocation>
<sequence>MESDRSLVDSLTAGMLNQKLYVMLRRTVRAELLNEELVALHLKWMIAQEREGVIFASGPFIVRGRPRGAGGGMTVLRATDEQEAIAIGDTDPFVAAGAVEYELLTWMLMEGGLRLTLNYSTGKFELG</sequence>
<keyword evidence="3" id="KW-0614">Plasmid</keyword>
<organism evidence="3 5">
    <name type="scientific">Cupriavidus necator (strain ATCC 43291 / DSM 13513 / CCUG 52238 / LMG 8453 / N-1)</name>
    <name type="common">Ralstonia eutropha</name>
    <dbReference type="NCBI Taxonomy" id="1042878"/>
    <lineage>
        <taxon>Bacteria</taxon>
        <taxon>Pseudomonadati</taxon>
        <taxon>Pseudomonadota</taxon>
        <taxon>Betaproteobacteria</taxon>
        <taxon>Burkholderiales</taxon>
        <taxon>Burkholderiaceae</taxon>
        <taxon>Cupriavidus</taxon>
    </lineage>
</organism>
<evidence type="ECO:0000313" key="4">
    <source>
        <dbReference type="EMBL" id="AEI82716.1"/>
    </source>
</evidence>
<dbReference type="RefSeq" id="WP_013959621.1">
    <property type="nucleotide sequence ID" value="NC_015727.1"/>
</dbReference>
<dbReference type="Proteomes" id="UP000006798">
    <property type="component" value="Plasmid pBB1"/>
</dbReference>
<dbReference type="AlphaFoldDB" id="F8GV89"/>
<comment type="similarity">
    <text evidence="1">Belongs to the YciI family.</text>
</comment>
<dbReference type="KEGG" id="cnc:CNE_BB1p13170"/>
<dbReference type="EMBL" id="CP002879">
    <property type="protein sequence ID" value="AEI82589.1"/>
    <property type="molecule type" value="Genomic_DNA"/>
</dbReference>